<feature type="coiled-coil region" evidence="7">
    <location>
        <begin position="403"/>
        <end position="430"/>
    </location>
</feature>
<feature type="region of interest" description="Disordered" evidence="8">
    <location>
        <begin position="502"/>
        <end position="602"/>
    </location>
</feature>
<dbReference type="InterPro" id="IPR032396">
    <property type="entry name" value="SAS-6_N"/>
</dbReference>
<name>A0A6S7HLY4_PARCT</name>
<dbReference type="OrthoDB" id="49058at2759"/>
<dbReference type="EMBL" id="CACRXK020002924">
    <property type="protein sequence ID" value="CAB3996680.1"/>
    <property type="molecule type" value="Genomic_DNA"/>
</dbReference>
<dbReference type="GO" id="GO:0005813">
    <property type="term" value="C:centrosome"/>
    <property type="evidence" value="ECO:0007669"/>
    <property type="project" value="UniProtKB-SubCell"/>
</dbReference>
<evidence type="ECO:0000256" key="8">
    <source>
        <dbReference type="SAM" id="MobiDB-lite"/>
    </source>
</evidence>
<accession>A0A6S7HLY4</accession>
<protein>
    <recommendedName>
        <fullName evidence="2">Spindle assembly abnormal protein 6 homolog</fullName>
    </recommendedName>
</protein>
<dbReference type="CDD" id="cd10142">
    <property type="entry name" value="HD_SAS6_N"/>
    <property type="match status" value="1"/>
</dbReference>
<feature type="compositionally biased region" description="Polar residues" evidence="8">
    <location>
        <begin position="548"/>
        <end position="576"/>
    </location>
</feature>
<dbReference type="Gene3D" id="2.170.210.20">
    <property type="entry name" value="Spindle assembly abnormal protein 6, N-terminal domain"/>
    <property type="match status" value="1"/>
</dbReference>
<evidence type="ECO:0000259" key="9">
    <source>
        <dbReference type="Pfam" id="PF16531"/>
    </source>
</evidence>
<reference evidence="11" key="1">
    <citation type="submission" date="2020-04" db="EMBL/GenBank/DDBJ databases">
        <authorList>
            <person name="Alioto T."/>
            <person name="Alioto T."/>
            <person name="Gomez Garrido J."/>
        </authorList>
    </citation>
    <scope>NUCLEOTIDE SEQUENCE</scope>
    <source>
        <strain evidence="11">A484AB</strain>
    </source>
</reference>
<dbReference type="PANTHER" id="PTHR44281">
    <property type="entry name" value="SPINDLE ASSEMBLY ABNORMAL PROTEIN 6 HOMOLOG"/>
    <property type="match status" value="1"/>
</dbReference>
<evidence type="ECO:0000313" key="12">
    <source>
        <dbReference type="Proteomes" id="UP001152795"/>
    </source>
</evidence>
<evidence type="ECO:0000256" key="6">
    <source>
        <dbReference type="ARBA" id="ARBA00023306"/>
    </source>
</evidence>
<evidence type="ECO:0000313" key="11">
    <source>
        <dbReference type="EMBL" id="CAB3996680.1"/>
    </source>
</evidence>
<sequence length="602" mass="67925">ELSVRLTDDEDPFFLFTLQLGEDDFQSLKSQQGLLVDFGAFPQNLMDLFGLCLEEESKDFPKFLLTFTISEHDCGVSHLNVVETNSFKHLTHLSLKFMLGNDVDVKKYLAGCLTSLKEENRCLKQKLDATETELNSRLARSQEALAARNKEVSQLREEFSTKSSSIISKHSQDLTAEREKAIQMQTSCQKRFDQEKKELESSHKTVVQELQNKISNLTVANSELSERKFRSESSCGDLKNKLAFVEEALQRSKVEVTKLRRDNSSLDVERHERDKTLNHLRTRIAVLEQENKDNQEVITRTRELLQAANEQKRKCEETVVDRQQQLNKSEKTVKSISDELIKGNEIILRLQKEVRNAKAKNKLNATVITQQEKVLAEKVSTVEKQSGELKTLTRDINDKGAEIKILTESLAAATEKLEESKQLLKTNENVINWLNRQINEQCMNQPKFGTANVNSVSSNIGSRSSFNNNLALPHSTPLSVGSAPHSTHAYIPRYTSQAQVVYRPGHKTDPNTPSIPEERLKTSPHILSAPLKTGKENNPLIDPKYLTKPNQKSNPPRPPLQTQNKRTIPGNPSSSHLPPAIPLMSAYFPSNPPTDKNGSSLL</sequence>
<feature type="compositionally biased region" description="Polar residues" evidence="8">
    <location>
        <begin position="593"/>
        <end position="602"/>
    </location>
</feature>
<comment type="caution">
    <text evidence="11">The sequence shown here is derived from an EMBL/GenBank/DDBJ whole genome shotgun (WGS) entry which is preliminary data.</text>
</comment>
<evidence type="ECO:0000256" key="4">
    <source>
        <dbReference type="ARBA" id="ARBA00023054"/>
    </source>
</evidence>
<evidence type="ECO:0000256" key="3">
    <source>
        <dbReference type="ARBA" id="ARBA00022490"/>
    </source>
</evidence>
<keyword evidence="4 7" id="KW-0175">Coiled coil</keyword>
<keyword evidence="12" id="KW-1185">Reference proteome</keyword>
<feature type="domain" description="SAS-6 coiled-coil" evidence="10">
    <location>
        <begin position="102"/>
        <end position="131"/>
    </location>
</feature>
<dbReference type="InterPro" id="IPR041513">
    <property type="entry name" value="SAS6_CC"/>
</dbReference>
<dbReference type="AlphaFoldDB" id="A0A6S7HLY4"/>
<feature type="coiled-coil region" evidence="7">
    <location>
        <begin position="207"/>
        <end position="325"/>
    </location>
</feature>
<dbReference type="Pfam" id="PF16531">
    <property type="entry name" value="SAS-6_N"/>
    <property type="match status" value="1"/>
</dbReference>
<keyword evidence="6" id="KW-0131">Cell cycle</keyword>
<dbReference type="PANTHER" id="PTHR44281:SF2">
    <property type="entry name" value="SPINDLE ASSEMBLY ABNORMAL PROTEIN 6 HOMOLOG"/>
    <property type="match status" value="1"/>
</dbReference>
<feature type="domain" description="Spindle assembly abnormal protein 6 N-terminal" evidence="9">
    <location>
        <begin position="2"/>
        <end position="97"/>
    </location>
</feature>
<evidence type="ECO:0000256" key="5">
    <source>
        <dbReference type="ARBA" id="ARBA00023212"/>
    </source>
</evidence>
<evidence type="ECO:0000259" key="10">
    <source>
        <dbReference type="Pfam" id="PF18594"/>
    </source>
</evidence>
<proteinExistence type="predicted"/>
<keyword evidence="5" id="KW-0206">Cytoskeleton</keyword>
<dbReference type="InterPro" id="IPR038558">
    <property type="entry name" value="SAS-6_N_sf"/>
</dbReference>
<keyword evidence="3" id="KW-0963">Cytoplasm</keyword>
<dbReference type="Pfam" id="PF18594">
    <property type="entry name" value="Sas6_CC"/>
    <property type="match status" value="1"/>
</dbReference>
<organism evidence="11 12">
    <name type="scientific">Paramuricea clavata</name>
    <name type="common">Red gorgonian</name>
    <name type="synonym">Violescent sea-whip</name>
    <dbReference type="NCBI Taxonomy" id="317549"/>
    <lineage>
        <taxon>Eukaryota</taxon>
        <taxon>Metazoa</taxon>
        <taxon>Cnidaria</taxon>
        <taxon>Anthozoa</taxon>
        <taxon>Octocorallia</taxon>
        <taxon>Malacalcyonacea</taxon>
        <taxon>Plexauridae</taxon>
        <taxon>Paramuricea</taxon>
    </lineage>
</organism>
<evidence type="ECO:0000256" key="1">
    <source>
        <dbReference type="ARBA" id="ARBA00004300"/>
    </source>
</evidence>
<feature type="non-terminal residue" evidence="11">
    <location>
        <position position="602"/>
    </location>
</feature>
<dbReference type="Proteomes" id="UP001152795">
    <property type="component" value="Unassembled WGS sequence"/>
</dbReference>
<evidence type="ECO:0000256" key="2">
    <source>
        <dbReference type="ARBA" id="ARBA00020407"/>
    </source>
</evidence>
<dbReference type="GO" id="GO:0007099">
    <property type="term" value="P:centriole replication"/>
    <property type="evidence" value="ECO:0007669"/>
    <property type="project" value="TreeGrafter"/>
</dbReference>
<gene>
    <name evidence="11" type="ORF">PACLA_8A044438</name>
</gene>
<comment type="subcellular location">
    <subcellularLocation>
        <location evidence="1">Cytoplasm</location>
        <location evidence="1">Cytoskeleton</location>
        <location evidence="1">Microtubule organizing center</location>
        <location evidence="1">Centrosome</location>
    </subcellularLocation>
</comment>
<dbReference type="GO" id="GO:0005814">
    <property type="term" value="C:centriole"/>
    <property type="evidence" value="ECO:0007669"/>
    <property type="project" value="TreeGrafter"/>
</dbReference>
<evidence type="ECO:0000256" key="7">
    <source>
        <dbReference type="SAM" id="Coils"/>
    </source>
</evidence>
<feature type="coiled-coil region" evidence="7">
    <location>
        <begin position="113"/>
        <end position="158"/>
    </location>
</feature>